<keyword evidence="3 6" id="KW-0285">Flavoprotein</keyword>
<evidence type="ECO:0000256" key="4">
    <source>
        <dbReference type="ARBA" id="ARBA00022827"/>
    </source>
</evidence>
<dbReference type="RefSeq" id="WP_114900644.1">
    <property type="nucleotide sequence ID" value="NZ_CP031222.1"/>
</dbReference>
<dbReference type="GO" id="GO:0050660">
    <property type="term" value="F:flavin adenine dinucleotide binding"/>
    <property type="evidence" value="ECO:0007669"/>
    <property type="project" value="InterPro"/>
</dbReference>
<evidence type="ECO:0000259" key="9">
    <source>
        <dbReference type="Pfam" id="PF02771"/>
    </source>
</evidence>
<proteinExistence type="inferred from homology"/>
<sequence length="388" mass="42488">MQPLNPNYYTPDHIAFADTIRKFTAQEITPFAHDWEEAETFPRELYKKAADVGLLGLGFDEQYGGVGKTDAFYVLLSSIELAKAGSGGICASLLSHSIGAPPIQHFASDEVKARVLPSILSGEKISALAITEPNGGSDVAALQTRAVRDGDDFLVTGEKIYITSGMRADYYSVAVRTDPNAKGAAGISMLLIDAHSPGITKTQLHKTGWWASDTAQIHFDNVRVPASNLLGAENMGFFVIMNNFNMERFFLAASSYGFALVCYEEALEWAQQRKTFGKRLIDHQVMRHKLVDMATQLAATRALLEDTAWRLGQPDQQGSELIAQLCMLKNVATRTMQFCADAGVQTLGGMGFMRGTRIERIYRDVKVNMIGGGAEEIMKDLAGRQLGF</sequence>
<dbReference type="FunFam" id="1.20.140.10:FF:000001">
    <property type="entry name" value="Acyl-CoA dehydrogenase"/>
    <property type="match status" value="1"/>
</dbReference>
<dbReference type="InterPro" id="IPR037069">
    <property type="entry name" value="AcylCoA_DH/ox_N_sf"/>
</dbReference>
<dbReference type="SUPFAM" id="SSF47203">
    <property type="entry name" value="Acyl-CoA dehydrogenase C-terminal domain-like"/>
    <property type="match status" value="1"/>
</dbReference>
<dbReference type="Gene3D" id="1.10.540.10">
    <property type="entry name" value="Acyl-CoA dehydrogenase/oxidase, N-terminal domain"/>
    <property type="match status" value="1"/>
</dbReference>
<comment type="similarity">
    <text evidence="2 6">Belongs to the acyl-CoA dehydrogenase family.</text>
</comment>
<keyword evidence="5 6" id="KW-0560">Oxidoreductase</keyword>
<dbReference type="InterPro" id="IPR036250">
    <property type="entry name" value="AcylCo_DH-like_C"/>
</dbReference>
<dbReference type="GO" id="GO:0003995">
    <property type="term" value="F:acyl-CoA dehydrogenase activity"/>
    <property type="evidence" value="ECO:0007669"/>
    <property type="project" value="InterPro"/>
</dbReference>
<gene>
    <name evidence="10" type="ORF">HYN46_06085</name>
</gene>
<dbReference type="PANTHER" id="PTHR48083:SF28">
    <property type="entry name" value="ACYL-COA DEHYDROGENASE FAMILY PROTEIN (AFU_ORTHOLOGUE AFUA_6G10880)-RELATED"/>
    <property type="match status" value="1"/>
</dbReference>
<dbReference type="OrthoDB" id="9769473at2"/>
<dbReference type="FunFam" id="2.40.110.10:FF:000002">
    <property type="entry name" value="Acyl-CoA dehydrogenase fadE12"/>
    <property type="match status" value="1"/>
</dbReference>
<dbReference type="KEGG" id="mbah:HYN46_06085"/>
<feature type="domain" description="Acyl-CoA oxidase/dehydrogenase middle" evidence="8">
    <location>
        <begin position="127"/>
        <end position="222"/>
    </location>
</feature>
<evidence type="ECO:0000256" key="1">
    <source>
        <dbReference type="ARBA" id="ARBA00001974"/>
    </source>
</evidence>
<keyword evidence="4 6" id="KW-0274">FAD</keyword>
<dbReference type="SUPFAM" id="SSF56645">
    <property type="entry name" value="Acyl-CoA dehydrogenase NM domain-like"/>
    <property type="match status" value="1"/>
</dbReference>
<dbReference type="EMBL" id="CP031222">
    <property type="protein sequence ID" value="AXI04580.1"/>
    <property type="molecule type" value="Genomic_DNA"/>
</dbReference>
<dbReference type="AlphaFoldDB" id="A0A345PBC1"/>
<dbReference type="Gene3D" id="1.20.140.10">
    <property type="entry name" value="Butyryl-CoA Dehydrogenase, subunit A, domain 3"/>
    <property type="match status" value="1"/>
</dbReference>
<feature type="domain" description="Acyl-CoA dehydrogenase/oxidase C-terminal" evidence="7">
    <location>
        <begin position="234"/>
        <end position="386"/>
    </location>
</feature>
<keyword evidence="11" id="KW-1185">Reference proteome</keyword>
<dbReference type="PROSITE" id="PS00072">
    <property type="entry name" value="ACYL_COA_DH_1"/>
    <property type="match status" value="1"/>
</dbReference>
<dbReference type="Pfam" id="PF02771">
    <property type="entry name" value="Acyl-CoA_dh_N"/>
    <property type="match status" value="1"/>
</dbReference>
<evidence type="ECO:0000256" key="2">
    <source>
        <dbReference type="ARBA" id="ARBA00009347"/>
    </source>
</evidence>
<organism evidence="10 11">
    <name type="scientific">Aquirhabdus parva</name>
    <dbReference type="NCBI Taxonomy" id="2283318"/>
    <lineage>
        <taxon>Bacteria</taxon>
        <taxon>Pseudomonadati</taxon>
        <taxon>Pseudomonadota</taxon>
        <taxon>Gammaproteobacteria</taxon>
        <taxon>Moraxellales</taxon>
        <taxon>Moraxellaceae</taxon>
        <taxon>Aquirhabdus</taxon>
    </lineage>
</organism>
<dbReference type="InterPro" id="IPR006091">
    <property type="entry name" value="Acyl-CoA_Oxase/DH_mid-dom"/>
</dbReference>
<dbReference type="InterPro" id="IPR013786">
    <property type="entry name" value="AcylCoA_DH/ox_N"/>
</dbReference>
<dbReference type="InterPro" id="IPR009100">
    <property type="entry name" value="AcylCoA_DH/oxidase_NM_dom_sf"/>
</dbReference>
<dbReference type="Proteomes" id="UP000253940">
    <property type="component" value="Chromosome"/>
</dbReference>
<reference evidence="10 11" key="1">
    <citation type="submission" date="2018-07" db="EMBL/GenBank/DDBJ databases">
        <title>Genome sequencing of Moraxellaceae gen. HYN0046.</title>
        <authorList>
            <person name="Kim M."/>
            <person name="Yi H."/>
        </authorList>
    </citation>
    <scope>NUCLEOTIDE SEQUENCE [LARGE SCALE GENOMIC DNA]</scope>
    <source>
        <strain evidence="10 11">HYN0046</strain>
    </source>
</reference>
<comment type="cofactor">
    <cofactor evidence="1 6">
        <name>FAD</name>
        <dbReference type="ChEBI" id="CHEBI:57692"/>
    </cofactor>
</comment>
<dbReference type="GO" id="GO:0005737">
    <property type="term" value="C:cytoplasm"/>
    <property type="evidence" value="ECO:0007669"/>
    <property type="project" value="TreeGrafter"/>
</dbReference>
<dbReference type="Pfam" id="PF00441">
    <property type="entry name" value="Acyl-CoA_dh_1"/>
    <property type="match status" value="1"/>
</dbReference>
<dbReference type="PANTHER" id="PTHR48083">
    <property type="entry name" value="MEDIUM-CHAIN SPECIFIC ACYL-COA DEHYDROGENASE, MITOCHONDRIAL-RELATED"/>
    <property type="match status" value="1"/>
</dbReference>
<accession>A0A345PBC1</accession>
<evidence type="ECO:0000256" key="5">
    <source>
        <dbReference type="ARBA" id="ARBA00023002"/>
    </source>
</evidence>
<protein>
    <submittedName>
        <fullName evidence="10">Acyl-CoA dehydrogenase</fullName>
    </submittedName>
</protein>
<feature type="domain" description="Acyl-CoA dehydrogenase/oxidase N-terminal" evidence="9">
    <location>
        <begin position="10"/>
        <end position="123"/>
    </location>
</feature>
<evidence type="ECO:0000256" key="3">
    <source>
        <dbReference type="ARBA" id="ARBA00022630"/>
    </source>
</evidence>
<dbReference type="InterPro" id="IPR046373">
    <property type="entry name" value="Acyl-CoA_Oxase/DH_mid-dom_sf"/>
</dbReference>
<name>A0A345PBC1_9GAMM</name>
<dbReference type="Gene3D" id="2.40.110.10">
    <property type="entry name" value="Butyryl-CoA Dehydrogenase, subunit A, domain 2"/>
    <property type="match status" value="1"/>
</dbReference>
<evidence type="ECO:0000313" key="10">
    <source>
        <dbReference type="EMBL" id="AXI04580.1"/>
    </source>
</evidence>
<dbReference type="InterPro" id="IPR009075">
    <property type="entry name" value="AcylCo_DH/oxidase_C"/>
</dbReference>
<dbReference type="Pfam" id="PF02770">
    <property type="entry name" value="Acyl-CoA_dh_M"/>
    <property type="match status" value="1"/>
</dbReference>
<dbReference type="InterPro" id="IPR050741">
    <property type="entry name" value="Acyl-CoA_dehydrogenase"/>
</dbReference>
<evidence type="ECO:0000313" key="11">
    <source>
        <dbReference type="Proteomes" id="UP000253940"/>
    </source>
</evidence>
<dbReference type="GO" id="GO:0033539">
    <property type="term" value="P:fatty acid beta-oxidation using acyl-CoA dehydrogenase"/>
    <property type="evidence" value="ECO:0007669"/>
    <property type="project" value="TreeGrafter"/>
</dbReference>
<dbReference type="InterPro" id="IPR006089">
    <property type="entry name" value="Acyl-CoA_DH_CS"/>
</dbReference>
<evidence type="ECO:0000259" key="8">
    <source>
        <dbReference type="Pfam" id="PF02770"/>
    </source>
</evidence>
<evidence type="ECO:0000256" key="6">
    <source>
        <dbReference type="RuleBase" id="RU362125"/>
    </source>
</evidence>
<evidence type="ECO:0000259" key="7">
    <source>
        <dbReference type="Pfam" id="PF00441"/>
    </source>
</evidence>